<evidence type="ECO:0000256" key="2">
    <source>
        <dbReference type="ARBA" id="ARBA00010447"/>
    </source>
</evidence>
<dbReference type="SUPFAM" id="SSF53383">
    <property type="entry name" value="PLP-dependent transferases"/>
    <property type="match status" value="1"/>
</dbReference>
<dbReference type="Gene3D" id="3.90.1150.10">
    <property type="entry name" value="Aspartate Aminotransferase, domain 1"/>
    <property type="match status" value="1"/>
</dbReference>
<gene>
    <name evidence="9" type="ORF">ENO36_03505</name>
</gene>
<reference evidence="9" key="1">
    <citation type="journal article" date="2020" name="mSystems">
        <title>Genome- and Community-Level Interaction Insights into Carbon Utilization and Element Cycling Functions of Hydrothermarchaeota in Hydrothermal Sediment.</title>
        <authorList>
            <person name="Zhou Z."/>
            <person name="Liu Y."/>
            <person name="Xu W."/>
            <person name="Pan J."/>
            <person name="Luo Z.H."/>
            <person name="Li M."/>
        </authorList>
    </citation>
    <scope>NUCLEOTIDE SEQUENCE [LARGE SCALE GENOMIC DNA]</scope>
    <source>
        <strain evidence="9">SpSt-1259</strain>
    </source>
</reference>
<dbReference type="EMBL" id="DSFE01000078">
    <property type="protein sequence ID" value="HEU97903.1"/>
    <property type="molecule type" value="Genomic_DNA"/>
</dbReference>
<dbReference type="InterPro" id="IPR015424">
    <property type="entry name" value="PyrdxlP-dep_Trfase"/>
</dbReference>
<comment type="similarity">
    <text evidence="2">Belongs to the class-V pyridoxal-phosphate-dependent aminotransferase family. Csd subfamily.</text>
</comment>
<dbReference type="AlphaFoldDB" id="A0A7C2UUN1"/>
<protein>
    <recommendedName>
        <fullName evidence="3">cysteine desulfurase</fullName>
        <ecNumber evidence="3">2.8.1.7</ecNumber>
    </recommendedName>
</protein>
<comment type="catalytic activity">
    <reaction evidence="6">
        <text>(sulfur carrier)-H + L-cysteine = (sulfur carrier)-SH + L-alanine</text>
        <dbReference type="Rhea" id="RHEA:43892"/>
        <dbReference type="Rhea" id="RHEA-COMP:14737"/>
        <dbReference type="Rhea" id="RHEA-COMP:14739"/>
        <dbReference type="ChEBI" id="CHEBI:29917"/>
        <dbReference type="ChEBI" id="CHEBI:35235"/>
        <dbReference type="ChEBI" id="CHEBI:57972"/>
        <dbReference type="ChEBI" id="CHEBI:64428"/>
        <dbReference type="EC" id="2.8.1.7"/>
    </reaction>
</comment>
<proteinExistence type="inferred from homology"/>
<dbReference type="PROSITE" id="PS00595">
    <property type="entry name" value="AA_TRANSFER_CLASS_5"/>
    <property type="match status" value="1"/>
</dbReference>
<organism evidence="9">
    <name type="scientific">Fervidicoccus fontis</name>
    <dbReference type="NCBI Taxonomy" id="683846"/>
    <lineage>
        <taxon>Archaea</taxon>
        <taxon>Thermoproteota</taxon>
        <taxon>Thermoprotei</taxon>
        <taxon>Fervidicoccales</taxon>
        <taxon>Fervidicoccaceae</taxon>
        <taxon>Fervidicoccus</taxon>
    </lineage>
</organism>
<dbReference type="InterPro" id="IPR015422">
    <property type="entry name" value="PyrdxlP-dep_Trfase_small"/>
</dbReference>
<evidence type="ECO:0000256" key="7">
    <source>
        <dbReference type="RuleBase" id="RU004504"/>
    </source>
</evidence>
<dbReference type="CDD" id="cd06453">
    <property type="entry name" value="SufS_like"/>
    <property type="match status" value="1"/>
</dbReference>
<keyword evidence="5" id="KW-0663">Pyridoxal phosphate</keyword>
<dbReference type="Pfam" id="PF00266">
    <property type="entry name" value="Aminotran_5"/>
    <property type="match status" value="1"/>
</dbReference>
<feature type="domain" description="Aminotransferase class V" evidence="8">
    <location>
        <begin position="23"/>
        <end position="397"/>
    </location>
</feature>
<evidence type="ECO:0000256" key="5">
    <source>
        <dbReference type="ARBA" id="ARBA00022898"/>
    </source>
</evidence>
<keyword evidence="4" id="KW-0808">Transferase</keyword>
<dbReference type="InterPro" id="IPR000192">
    <property type="entry name" value="Aminotrans_V_dom"/>
</dbReference>
<dbReference type="GO" id="GO:0006534">
    <property type="term" value="P:cysteine metabolic process"/>
    <property type="evidence" value="ECO:0007669"/>
    <property type="project" value="InterPro"/>
</dbReference>
<evidence type="ECO:0000256" key="1">
    <source>
        <dbReference type="ARBA" id="ARBA00001933"/>
    </source>
</evidence>
<name>A0A7C2UUN1_9CREN</name>
<dbReference type="Gene3D" id="3.40.640.10">
    <property type="entry name" value="Type I PLP-dependent aspartate aminotransferase-like (Major domain)"/>
    <property type="match status" value="1"/>
</dbReference>
<sequence>MLDPYKIREDFPIFSSESGKNLVYLDNAATTQRPRQVIEAIKWFYENKNANVHRGHYPLSEEADRLYEEAHERVAKFIGAQSWEEISFFQNTTHAISSIAIPIVEWGLSQGKRRILLTVMDHHSNMLPWRRAAELIGAVVDYVKVTEGGYLDMVDLERKMNDDLILVALPHASNVTGAINPVEKIASLTKKYDALLVVDGAQSIPHLDVDVKKMGIDFLAFSGHKMLGPFGIGALYARKDIAEELTPVITGGGTIKDVTLEKIEYANLPYRFEAGTPNVAGAVGLVAAIEYLENIGKKNIFEHEMKLLHELRKMLEEIDWIELYPKKTFGEHVGTVSFNVKGKNPHIVGKVLGDFYNIALRTGLHCAHPYHYAIGAGEGTVRASFYIYNTEEEVEYLVSSLREIKSKYLS</sequence>
<dbReference type="GO" id="GO:0031071">
    <property type="term" value="F:cysteine desulfurase activity"/>
    <property type="evidence" value="ECO:0007669"/>
    <property type="project" value="UniProtKB-EC"/>
</dbReference>
<dbReference type="InterPro" id="IPR015421">
    <property type="entry name" value="PyrdxlP-dep_Trfase_major"/>
</dbReference>
<evidence type="ECO:0000313" key="9">
    <source>
        <dbReference type="EMBL" id="HEU97903.1"/>
    </source>
</evidence>
<dbReference type="GO" id="GO:0030170">
    <property type="term" value="F:pyridoxal phosphate binding"/>
    <property type="evidence" value="ECO:0007669"/>
    <property type="project" value="InterPro"/>
</dbReference>
<dbReference type="InterPro" id="IPR010970">
    <property type="entry name" value="Cys_dSase_SufS"/>
</dbReference>
<dbReference type="PANTHER" id="PTHR43586">
    <property type="entry name" value="CYSTEINE DESULFURASE"/>
    <property type="match status" value="1"/>
</dbReference>
<dbReference type="InterPro" id="IPR020578">
    <property type="entry name" value="Aminotrans_V_PyrdxlP_BS"/>
</dbReference>
<dbReference type="Proteomes" id="UP000885664">
    <property type="component" value="Unassembled WGS sequence"/>
</dbReference>
<dbReference type="PANTHER" id="PTHR43586:SF8">
    <property type="entry name" value="CYSTEINE DESULFURASE 1, CHLOROPLASTIC"/>
    <property type="match status" value="1"/>
</dbReference>
<evidence type="ECO:0000256" key="3">
    <source>
        <dbReference type="ARBA" id="ARBA00012239"/>
    </source>
</evidence>
<comment type="caution">
    <text evidence="9">The sequence shown here is derived from an EMBL/GenBank/DDBJ whole genome shotgun (WGS) entry which is preliminary data.</text>
</comment>
<dbReference type="EC" id="2.8.1.7" evidence="3"/>
<comment type="cofactor">
    <cofactor evidence="1 7">
        <name>pyridoxal 5'-phosphate</name>
        <dbReference type="ChEBI" id="CHEBI:597326"/>
    </cofactor>
</comment>
<accession>A0A7C2UUN1</accession>
<evidence type="ECO:0000256" key="4">
    <source>
        <dbReference type="ARBA" id="ARBA00022679"/>
    </source>
</evidence>
<evidence type="ECO:0000256" key="6">
    <source>
        <dbReference type="ARBA" id="ARBA00050776"/>
    </source>
</evidence>
<evidence type="ECO:0000259" key="8">
    <source>
        <dbReference type="Pfam" id="PF00266"/>
    </source>
</evidence>